<evidence type="ECO:0000313" key="2">
    <source>
        <dbReference type="EMBL" id="TFK95205.1"/>
    </source>
</evidence>
<dbReference type="EMBL" id="ML178905">
    <property type="protein sequence ID" value="TFK95205.1"/>
    <property type="molecule type" value="Genomic_DNA"/>
</dbReference>
<evidence type="ECO:0000256" key="1">
    <source>
        <dbReference type="SAM" id="MobiDB-lite"/>
    </source>
</evidence>
<dbReference type="AlphaFoldDB" id="A0A5C3PZC7"/>
<sequence length="65" mass="7612">IGTITRHSHKAMGNNRQQSQADGKEKLWRNTKERNRLSPTASVRHPQPLHHNRWVFALLLFSFPI</sequence>
<feature type="region of interest" description="Disordered" evidence="1">
    <location>
        <begin position="1"/>
        <end position="46"/>
    </location>
</feature>
<keyword evidence="3" id="KW-1185">Reference proteome</keyword>
<feature type="non-terminal residue" evidence="2">
    <location>
        <position position="1"/>
    </location>
</feature>
<feature type="compositionally biased region" description="Basic residues" evidence="1">
    <location>
        <begin position="1"/>
        <end position="10"/>
    </location>
</feature>
<proteinExistence type="predicted"/>
<accession>A0A5C3PZC7</accession>
<dbReference type="Proteomes" id="UP000305067">
    <property type="component" value="Unassembled WGS sequence"/>
</dbReference>
<protein>
    <submittedName>
        <fullName evidence="2">Uncharacterized protein</fullName>
    </submittedName>
</protein>
<name>A0A5C3PZC7_9AGAR</name>
<evidence type="ECO:0000313" key="3">
    <source>
        <dbReference type="Proteomes" id="UP000305067"/>
    </source>
</evidence>
<reference evidence="2 3" key="1">
    <citation type="journal article" date="2019" name="Nat. Ecol. Evol.">
        <title>Megaphylogeny resolves global patterns of mushroom evolution.</title>
        <authorList>
            <person name="Varga T."/>
            <person name="Krizsan K."/>
            <person name="Foldi C."/>
            <person name="Dima B."/>
            <person name="Sanchez-Garcia M."/>
            <person name="Sanchez-Ramirez S."/>
            <person name="Szollosi G.J."/>
            <person name="Szarkandi J.G."/>
            <person name="Papp V."/>
            <person name="Albert L."/>
            <person name="Andreopoulos W."/>
            <person name="Angelini C."/>
            <person name="Antonin V."/>
            <person name="Barry K.W."/>
            <person name="Bougher N.L."/>
            <person name="Buchanan P."/>
            <person name="Buyck B."/>
            <person name="Bense V."/>
            <person name="Catcheside P."/>
            <person name="Chovatia M."/>
            <person name="Cooper J."/>
            <person name="Damon W."/>
            <person name="Desjardin D."/>
            <person name="Finy P."/>
            <person name="Geml J."/>
            <person name="Haridas S."/>
            <person name="Hughes K."/>
            <person name="Justo A."/>
            <person name="Karasinski D."/>
            <person name="Kautmanova I."/>
            <person name="Kiss B."/>
            <person name="Kocsube S."/>
            <person name="Kotiranta H."/>
            <person name="LaButti K.M."/>
            <person name="Lechner B.E."/>
            <person name="Liimatainen K."/>
            <person name="Lipzen A."/>
            <person name="Lukacs Z."/>
            <person name="Mihaltcheva S."/>
            <person name="Morgado L.N."/>
            <person name="Niskanen T."/>
            <person name="Noordeloos M.E."/>
            <person name="Ohm R.A."/>
            <person name="Ortiz-Santana B."/>
            <person name="Ovrebo C."/>
            <person name="Racz N."/>
            <person name="Riley R."/>
            <person name="Savchenko A."/>
            <person name="Shiryaev A."/>
            <person name="Soop K."/>
            <person name="Spirin V."/>
            <person name="Szebenyi C."/>
            <person name="Tomsovsky M."/>
            <person name="Tulloss R.E."/>
            <person name="Uehling J."/>
            <person name="Grigoriev I.V."/>
            <person name="Vagvolgyi C."/>
            <person name="Papp T."/>
            <person name="Martin F.M."/>
            <person name="Miettinen O."/>
            <person name="Hibbett D.S."/>
            <person name="Nagy L.G."/>
        </authorList>
    </citation>
    <scope>NUCLEOTIDE SEQUENCE [LARGE SCALE GENOMIC DNA]</scope>
    <source>
        <strain evidence="2 3">CBS 309.79</strain>
    </source>
</reference>
<organism evidence="2 3">
    <name type="scientific">Pterulicium gracile</name>
    <dbReference type="NCBI Taxonomy" id="1884261"/>
    <lineage>
        <taxon>Eukaryota</taxon>
        <taxon>Fungi</taxon>
        <taxon>Dikarya</taxon>
        <taxon>Basidiomycota</taxon>
        <taxon>Agaricomycotina</taxon>
        <taxon>Agaricomycetes</taxon>
        <taxon>Agaricomycetidae</taxon>
        <taxon>Agaricales</taxon>
        <taxon>Pleurotineae</taxon>
        <taxon>Pterulaceae</taxon>
        <taxon>Pterulicium</taxon>
    </lineage>
</organism>
<gene>
    <name evidence="2" type="ORF">BDV98DRAFT_578129</name>
</gene>
<feature type="compositionally biased region" description="Basic and acidic residues" evidence="1">
    <location>
        <begin position="22"/>
        <end position="36"/>
    </location>
</feature>